<protein>
    <recommendedName>
        <fullName evidence="2">ALOG domain-containing protein</fullName>
    </recommendedName>
</protein>
<proteinExistence type="predicted"/>
<accession>A0A1Y2B3N2</accession>
<dbReference type="Pfam" id="PF04852">
    <property type="entry name" value="ALOG_dom"/>
    <property type="match status" value="1"/>
</dbReference>
<evidence type="ECO:0000313" key="3">
    <source>
        <dbReference type="EMBL" id="ORY29431.1"/>
    </source>
</evidence>
<reference evidence="3 4" key="1">
    <citation type="submission" date="2016-07" db="EMBL/GenBank/DDBJ databases">
        <title>Pervasive Adenine N6-methylation of Active Genes in Fungi.</title>
        <authorList>
            <consortium name="DOE Joint Genome Institute"/>
            <person name="Mondo S.J."/>
            <person name="Dannebaum R.O."/>
            <person name="Kuo R.C."/>
            <person name="Labutti K."/>
            <person name="Haridas S."/>
            <person name="Kuo A."/>
            <person name="Salamov A."/>
            <person name="Ahrendt S.R."/>
            <person name="Lipzen A."/>
            <person name="Sullivan W."/>
            <person name="Andreopoulos W.B."/>
            <person name="Clum A."/>
            <person name="Lindquist E."/>
            <person name="Daum C."/>
            <person name="Ramamoorthy G.K."/>
            <person name="Gryganskyi A."/>
            <person name="Culley D."/>
            <person name="Magnuson J.K."/>
            <person name="James T.Y."/>
            <person name="O'Malley M.A."/>
            <person name="Stajich J.E."/>
            <person name="Spatafora J.W."/>
            <person name="Visel A."/>
            <person name="Grigoriev I.V."/>
        </authorList>
    </citation>
    <scope>NUCLEOTIDE SEQUENCE [LARGE SCALE GENOMIC DNA]</scope>
    <source>
        <strain evidence="3 4">JEL800</strain>
    </source>
</reference>
<dbReference type="InterPro" id="IPR013762">
    <property type="entry name" value="Integrase-like_cat_sf"/>
</dbReference>
<keyword evidence="4" id="KW-1185">Reference proteome</keyword>
<dbReference type="InterPro" id="IPR011010">
    <property type="entry name" value="DNA_brk_join_enz"/>
</dbReference>
<dbReference type="OrthoDB" id="2151989at2759"/>
<comment type="caution">
    <text evidence="3">The sequence shown here is derived from an EMBL/GenBank/DDBJ whole genome shotgun (WGS) entry which is preliminary data.</text>
</comment>
<feature type="domain" description="ALOG" evidence="2">
    <location>
        <begin position="4"/>
        <end position="117"/>
    </location>
</feature>
<sequence>MALFASFLQARTARPPIKPPAATPVDVVEYLAHKDRSGRTQFHSSSCTNVQANGPRKRVNTACNPTICIVRAAPNSIVAATSKLRTGMEELGCRGPWDPRRGTGNPTNSSLVEHHLKRLGAEANEAGVLPQQALPLSGSISKKLWQPVLSRIADQAAAPLTRLFWRQFWIFFNLCLSSGRRPGDLVRLRTPTVVWLPDKSGVLVTMVFGKTATINKPDRFVIKDANVLNALRLYVNDCLKSGFDLHKGRPFIFFDIASNSTPESAMHTEVDKFVSTFQNILKELGEFNGETLYGFRVGNSIAVKLDSTSVEQAIMQAGGWRTADSARHYSQFAIAAAHVGENADPIAATSEWLRNLAQYSYF</sequence>
<gene>
    <name evidence="3" type="ORF">BCR33DRAFT_842435</name>
</gene>
<keyword evidence="1" id="KW-0233">DNA recombination</keyword>
<name>A0A1Y2B3N2_9FUNG</name>
<dbReference type="GO" id="GO:0003677">
    <property type="term" value="F:DNA binding"/>
    <property type="evidence" value="ECO:0007669"/>
    <property type="project" value="InterPro"/>
</dbReference>
<dbReference type="GO" id="GO:0015074">
    <property type="term" value="P:DNA integration"/>
    <property type="evidence" value="ECO:0007669"/>
    <property type="project" value="InterPro"/>
</dbReference>
<dbReference type="Gene3D" id="1.10.443.10">
    <property type="entry name" value="Intergrase catalytic core"/>
    <property type="match status" value="1"/>
</dbReference>
<dbReference type="SUPFAM" id="SSF56349">
    <property type="entry name" value="DNA breaking-rejoining enzymes"/>
    <property type="match status" value="1"/>
</dbReference>
<organism evidence="3 4">
    <name type="scientific">Rhizoclosmatium globosum</name>
    <dbReference type="NCBI Taxonomy" id="329046"/>
    <lineage>
        <taxon>Eukaryota</taxon>
        <taxon>Fungi</taxon>
        <taxon>Fungi incertae sedis</taxon>
        <taxon>Chytridiomycota</taxon>
        <taxon>Chytridiomycota incertae sedis</taxon>
        <taxon>Chytridiomycetes</taxon>
        <taxon>Chytridiales</taxon>
        <taxon>Chytriomycetaceae</taxon>
        <taxon>Rhizoclosmatium</taxon>
    </lineage>
</organism>
<dbReference type="Proteomes" id="UP000193642">
    <property type="component" value="Unassembled WGS sequence"/>
</dbReference>
<dbReference type="GO" id="GO:0006310">
    <property type="term" value="P:DNA recombination"/>
    <property type="evidence" value="ECO:0007669"/>
    <property type="project" value="UniProtKB-KW"/>
</dbReference>
<evidence type="ECO:0000259" key="2">
    <source>
        <dbReference type="Pfam" id="PF04852"/>
    </source>
</evidence>
<dbReference type="AlphaFoldDB" id="A0A1Y2B3N2"/>
<evidence type="ECO:0000256" key="1">
    <source>
        <dbReference type="ARBA" id="ARBA00023172"/>
    </source>
</evidence>
<dbReference type="InterPro" id="IPR006936">
    <property type="entry name" value="ALOG_dom"/>
</dbReference>
<evidence type="ECO:0000313" key="4">
    <source>
        <dbReference type="Proteomes" id="UP000193642"/>
    </source>
</evidence>
<dbReference type="EMBL" id="MCGO01000088">
    <property type="protein sequence ID" value="ORY29431.1"/>
    <property type="molecule type" value="Genomic_DNA"/>
</dbReference>